<comment type="similarity">
    <text evidence="4 20">Belongs to the CarB family.</text>
</comment>
<feature type="binding site" evidence="20">
    <location>
        <position position="842"/>
    </location>
    <ligand>
        <name>ATP</name>
        <dbReference type="ChEBI" id="CHEBI:30616"/>
        <label>2</label>
    </ligand>
</feature>
<comment type="function">
    <text evidence="17 20">Large subunit of the glutamine-dependent carbamoyl phosphate synthetase (CPSase). CPSase catalyzes the formation of carbamoyl phosphate from the ammonia moiety of glutamine, carbonate, and phosphate donated by ATP, constituting the first step of 2 biosynthetic pathways, one leading to arginine and/or urea and the other to pyrimidine nucleotides. The large subunit (synthetase) binds the substrates ammonia (free or transferred from glutamine from the small subunit), hydrogencarbonate and ATP and carries out an ATP-coupled ligase reaction, activating hydrogencarbonate by forming carboxy phosphate which reacts with ammonia to form carbamoyl phosphate.</text>
</comment>
<feature type="binding site" evidence="20">
    <location>
        <position position="762"/>
    </location>
    <ligand>
        <name>ATP</name>
        <dbReference type="ChEBI" id="CHEBI:30616"/>
        <label>2</label>
    </ligand>
</feature>
<sequence length="1078" mass="116104">MPKRTDIHKILIIGSGPIVIGQACEFDYSGTQACKALRNEGFEVVLVNSNPATIMTDPETADRTYIEPITVRAVAKVIERERPDALLPNMGGQTALNCAVALAKAGVLERYGVEVIGCDIDSIEVGEDRELFAQAMADIGLEVAHSGIARSLDECRHVADELGYPVVVRPAFTLGGAGGGMAHDEAELMRIAREGLELSANNEVLVEQSVEGWKEIEMEVMHDAAGNGIVVCSIENLDPMGVHTGDSITVAPCQTLNDFELQRLRDYSLAVLERVGVACGGSNVQFAVNPQDGRVLVIEMNPRVSRSSALASKATGFPIAKMAALLSVGYTLDEIPNDITGATPACFEPSIDYCVVKIPRFAFEKFKGASETLTTRMKAVGEVMAIGSTFEEALQKACRSLEQGNMGLVADGSEDFASMDEDAFQDRVSRPTPERVFYVAEALRRRWTVERVHELTHIDPWFLCRIKDIVVAECSLAEGGVAGLTAERLLAAKEMGFSDVQIAQLTGEREDTIRALRTVLGVHPVVKTVDTCAGEFASRTNYHYLTYEAGGISEHHGAERPRVVILSAGPNRIGQGIEFDYCCVHAAMALSERGFETVMVNCNPETVSTDYDTSDRLYFEPLTFEDVMDVIEAERPQGVIVTLGGQTPINLASRLKAAGVPIMGTQPDAIDLAEDRDRFSDLLDRLEIAYPPSSTAETLEEARRVARTIGYPLLVRPSYVLGGRGMAIVYNDDDLATYMAEATQVSPDHPVYLDAFLEDAVELDVDALADGEQCYVGSILEHIEECGIHSGDSACCYPPFSLSDTLVGRIREMTRALALAVGVRGLLNIQYAVKDEQVLVIEMNPRASRTVPFSSKATGQALAKAAARIMAGETIAQLLVEGALVGEGHVTGRFAVKEAVMPWARFPGADTTLGPEMKSTGEVMGIDVNFPLAYAKTREAIDYEQPSTGKVFVSVCDRDKRAIAPVALSLTNMGYDLIATSGTAKTLRAAGIDCEVIKRVSEGHPNVVDEMAQGSIAFIINTPRGHTSRGDGSVLRGEAVNRGISCVTALSGATALVQAIAAMRKSSLDVYALQDLGQ</sequence>
<evidence type="ECO:0000259" key="21">
    <source>
        <dbReference type="PROSITE" id="PS50975"/>
    </source>
</evidence>
<feature type="domain" description="ATP-grasp" evidence="21">
    <location>
        <begin position="133"/>
        <end position="328"/>
    </location>
</feature>
<dbReference type="SUPFAM" id="SSF56059">
    <property type="entry name" value="Glutathione synthetase ATP-binding domain-like"/>
    <property type="match status" value="2"/>
</dbReference>
<reference evidence="23 24" key="1">
    <citation type="submission" date="2013-08" db="EMBL/GenBank/DDBJ databases">
        <authorList>
            <person name="Durkin A.S."/>
            <person name="Haft D.R."/>
            <person name="McCorrison J."/>
            <person name="Torralba M."/>
            <person name="Gillis M."/>
            <person name="Haft D.H."/>
            <person name="Methe B."/>
            <person name="Sutton G."/>
            <person name="Nelson K.E."/>
        </authorList>
    </citation>
    <scope>NUCLEOTIDE SEQUENCE [LARGE SCALE GENOMIC DNA]</scope>
    <source>
        <strain evidence="23 24">F0195</strain>
    </source>
</reference>
<evidence type="ECO:0000256" key="3">
    <source>
        <dbReference type="ARBA" id="ARBA00005077"/>
    </source>
</evidence>
<comment type="pathway">
    <text evidence="2 20">Pyrimidine metabolism; UMP biosynthesis via de novo pathway; (S)-dihydroorotate from bicarbonate: step 1/3.</text>
</comment>
<keyword evidence="11 20" id="KW-0067">ATP-binding</keyword>
<dbReference type="PROSITE" id="PS00866">
    <property type="entry name" value="CPSASE_1"/>
    <property type="match status" value="2"/>
</dbReference>
<feature type="binding site" evidence="20">
    <location>
        <position position="844"/>
    </location>
    <ligand>
        <name>Mg(2+)</name>
        <dbReference type="ChEBI" id="CHEBI:18420"/>
        <label>4</label>
    </ligand>
</feature>
<evidence type="ECO:0000313" key="23">
    <source>
        <dbReference type="EMBL" id="ERL08191.1"/>
    </source>
</evidence>
<feature type="binding site" evidence="20">
    <location>
        <position position="787"/>
    </location>
    <ligand>
        <name>ATP</name>
        <dbReference type="ChEBI" id="CHEBI:30616"/>
        <label>2</label>
    </ligand>
</feature>
<feature type="binding site" evidence="20">
    <location>
        <position position="243"/>
    </location>
    <ligand>
        <name>ATP</name>
        <dbReference type="ChEBI" id="CHEBI:30616"/>
        <label>1</label>
    </ligand>
</feature>
<keyword evidence="9 20" id="KW-0677">Repeat</keyword>
<feature type="binding site" evidence="20">
    <location>
        <position position="301"/>
    </location>
    <ligand>
        <name>Mg(2+)</name>
        <dbReference type="ChEBI" id="CHEBI:18420"/>
        <label>2</label>
    </ligand>
</feature>
<dbReference type="Gene3D" id="3.40.50.1380">
    <property type="entry name" value="Methylglyoxal synthase-like domain"/>
    <property type="match status" value="1"/>
</dbReference>
<feature type="binding site" evidence="20">
    <location>
        <position position="830"/>
    </location>
    <ligand>
        <name>Mn(2+)</name>
        <dbReference type="ChEBI" id="CHEBI:29035"/>
        <label>3</label>
    </ligand>
</feature>
<keyword evidence="8" id="KW-0479">Metal-binding</keyword>
<feature type="binding site" evidence="20">
    <location>
        <position position="299"/>
    </location>
    <ligand>
        <name>Mg(2+)</name>
        <dbReference type="ChEBI" id="CHEBI:18420"/>
        <label>1</label>
    </ligand>
</feature>
<comment type="catalytic activity">
    <reaction evidence="16 20">
        <text>hydrogencarbonate + L-glutamine + 2 ATP + H2O = carbamoyl phosphate + L-glutamate + 2 ADP + phosphate + 2 H(+)</text>
        <dbReference type="Rhea" id="RHEA:18633"/>
        <dbReference type="ChEBI" id="CHEBI:15377"/>
        <dbReference type="ChEBI" id="CHEBI:15378"/>
        <dbReference type="ChEBI" id="CHEBI:17544"/>
        <dbReference type="ChEBI" id="CHEBI:29985"/>
        <dbReference type="ChEBI" id="CHEBI:30616"/>
        <dbReference type="ChEBI" id="CHEBI:43474"/>
        <dbReference type="ChEBI" id="CHEBI:58228"/>
        <dbReference type="ChEBI" id="CHEBI:58359"/>
        <dbReference type="ChEBI" id="CHEBI:456216"/>
        <dbReference type="EC" id="6.3.5.5"/>
    </reaction>
</comment>
<protein>
    <recommendedName>
        <fullName evidence="20">Carbamoyl phosphate synthase large chain</fullName>
        <ecNumber evidence="20">6.3.4.16</ecNumber>
        <ecNumber evidence="20">6.3.5.5</ecNumber>
    </recommendedName>
    <alternativeName>
        <fullName evidence="20">Carbamoyl phosphate synthetase ammonia chain</fullName>
    </alternativeName>
</protein>
<feature type="binding site" evidence="20">
    <location>
        <position position="210"/>
    </location>
    <ligand>
        <name>ATP</name>
        <dbReference type="ChEBI" id="CHEBI:30616"/>
        <label>1</label>
    </ligand>
</feature>
<dbReference type="InterPro" id="IPR016185">
    <property type="entry name" value="PreATP-grasp_dom_sf"/>
</dbReference>
<dbReference type="InterPro" id="IPR011607">
    <property type="entry name" value="MGS-like_dom"/>
</dbReference>
<accession>U2V6C4</accession>
<feature type="binding site" evidence="20">
    <location>
        <position position="299"/>
    </location>
    <ligand>
        <name>ATP</name>
        <dbReference type="ChEBI" id="CHEBI:30616"/>
        <label>1</label>
    </ligand>
</feature>
<dbReference type="RefSeq" id="WP_021726060.1">
    <property type="nucleotide sequence ID" value="NZ_AWEZ01000045.1"/>
</dbReference>
<feature type="binding site" evidence="20">
    <location>
        <position position="757"/>
    </location>
    <ligand>
        <name>ATP</name>
        <dbReference type="ChEBI" id="CHEBI:30616"/>
        <label>2</label>
    </ligand>
</feature>
<comment type="function">
    <text evidence="18">Small subunit of the glutamine-dependent carbamoyl phosphate synthetase (CPSase). CPSase catalyzes the formation of carbamoyl phosphate from the ammonia moiety of glutamine, carbonate, and phosphate donated by ATP, constituting the first step of the biosynthetic pathway leading to pyrimidine nucleotides. The large subunit (synthetase) binds the substrates ammonia (free or transferred from glutamine from the small subunit), hydrogencarbonate and ATP and carries out an ATP-coupled ligase reaction, activating hydrogencarbonate by forming carboxy phosphate which reacts with ammonia to form carbamoyl phosphate.</text>
</comment>
<evidence type="ECO:0000256" key="7">
    <source>
        <dbReference type="ARBA" id="ARBA00022605"/>
    </source>
</evidence>
<dbReference type="GO" id="GO:0044205">
    <property type="term" value="P:'de novo' UMP biosynthetic process"/>
    <property type="evidence" value="ECO:0007669"/>
    <property type="project" value="UniProtKB-UniRule"/>
</dbReference>
<comment type="caution">
    <text evidence="20">Lacks conserved residue(s) required for the propagation of feature annotation.</text>
</comment>
<dbReference type="GO" id="GO:0006526">
    <property type="term" value="P:L-arginine biosynthetic process"/>
    <property type="evidence" value="ECO:0007669"/>
    <property type="project" value="UniProtKB-UniRule"/>
</dbReference>
<comment type="cofactor">
    <cofactor evidence="20">
        <name>Mg(2+)</name>
        <dbReference type="ChEBI" id="CHEBI:18420"/>
    </cofactor>
    <cofactor evidence="20">
        <name>Mn(2+)</name>
        <dbReference type="ChEBI" id="CHEBI:29035"/>
    </cofactor>
    <text evidence="20">Binds 4 Mg(2+) or Mn(2+) ions per subunit.</text>
</comment>
<evidence type="ECO:0000256" key="15">
    <source>
        <dbReference type="ARBA" id="ARBA00047359"/>
    </source>
</evidence>
<dbReference type="Gene3D" id="1.10.1030.10">
    <property type="entry name" value="Carbamoyl-phosphate synthetase, large subunit oligomerisation domain"/>
    <property type="match status" value="1"/>
</dbReference>
<feature type="binding site" evidence="20">
    <location>
        <position position="285"/>
    </location>
    <ligand>
        <name>ATP</name>
        <dbReference type="ChEBI" id="CHEBI:30616"/>
        <label>1</label>
    </ligand>
</feature>
<dbReference type="PANTHER" id="PTHR11405:SF53">
    <property type="entry name" value="CARBAMOYL-PHOSPHATE SYNTHASE [AMMONIA], MITOCHONDRIAL"/>
    <property type="match status" value="1"/>
</dbReference>
<comment type="cofactor">
    <cofactor evidence="1">
        <name>Mn(2+)</name>
        <dbReference type="ChEBI" id="CHEBI:29035"/>
    </cofactor>
</comment>
<dbReference type="SUPFAM" id="SSF48108">
    <property type="entry name" value="Carbamoyl phosphate synthetase, large subunit connection domain"/>
    <property type="match status" value="1"/>
</dbReference>
<dbReference type="GO" id="GO:0046872">
    <property type="term" value="F:metal ion binding"/>
    <property type="evidence" value="ECO:0007669"/>
    <property type="project" value="UniProtKB-KW"/>
</dbReference>
<dbReference type="NCBIfam" id="NF003671">
    <property type="entry name" value="PRK05294.1"/>
    <property type="match status" value="1"/>
</dbReference>
<dbReference type="InterPro" id="IPR036914">
    <property type="entry name" value="MGS-like_dom_sf"/>
</dbReference>
<keyword evidence="6 20" id="KW-0436">Ligase</keyword>
<evidence type="ECO:0000259" key="22">
    <source>
        <dbReference type="PROSITE" id="PS51855"/>
    </source>
</evidence>
<feature type="binding site" evidence="20">
    <location>
        <position position="842"/>
    </location>
    <ligand>
        <name>Mn(2+)</name>
        <dbReference type="ChEBI" id="CHEBI:29035"/>
        <label>3</label>
    </ligand>
</feature>
<dbReference type="FunFam" id="1.10.1030.10:FF:000002">
    <property type="entry name" value="Carbamoyl-phosphate synthase large chain"/>
    <property type="match status" value="1"/>
</dbReference>
<keyword evidence="7 20" id="KW-0028">Amino-acid biosynthesis</keyword>
<dbReference type="Pfam" id="PF02787">
    <property type="entry name" value="CPSase_L_D3"/>
    <property type="match status" value="1"/>
</dbReference>
<feature type="binding site" evidence="20">
    <location>
        <position position="716"/>
    </location>
    <ligand>
        <name>ATP</name>
        <dbReference type="ChEBI" id="CHEBI:30616"/>
        <label>2</label>
    </ligand>
</feature>
<feature type="binding site" evidence="20">
    <location>
        <position position="175"/>
    </location>
    <ligand>
        <name>ATP</name>
        <dbReference type="ChEBI" id="CHEBI:30616"/>
        <label>1</label>
    </ligand>
</feature>
<dbReference type="eggNOG" id="COG0458">
    <property type="taxonomic scope" value="Bacteria"/>
</dbReference>
<dbReference type="EC" id="6.3.5.5" evidence="20"/>
<evidence type="ECO:0000256" key="16">
    <source>
        <dbReference type="ARBA" id="ARBA00048816"/>
    </source>
</evidence>
<dbReference type="PRINTS" id="PR00098">
    <property type="entry name" value="CPSASE"/>
</dbReference>
<evidence type="ECO:0000256" key="6">
    <source>
        <dbReference type="ARBA" id="ARBA00022598"/>
    </source>
</evidence>
<keyword evidence="12" id="KW-0460">Magnesium</keyword>
<dbReference type="OrthoDB" id="9804197at2"/>
<feature type="binding site" evidence="20">
    <location>
        <position position="789"/>
    </location>
    <ligand>
        <name>ATP</name>
        <dbReference type="ChEBI" id="CHEBI:30616"/>
        <label>2</label>
    </ligand>
</feature>
<dbReference type="Gene3D" id="3.30.470.20">
    <property type="entry name" value="ATP-grasp fold, B domain"/>
    <property type="match status" value="2"/>
</dbReference>
<dbReference type="InterPro" id="IPR005483">
    <property type="entry name" value="CPSase_dom"/>
</dbReference>
<feature type="binding site" evidence="20">
    <location>
        <position position="790"/>
    </location>
    <ligand>
        <name>ATP</name>
        <dbReference type="ChEBI" id="CHEBI:30616"/>
        <label>2</label>
    </ligand>
</feature>
<keyword evidence="24" id="KW-1185">Reference proteome</keyword>
<evidence type="ECO:0000256" key="5">
    <source>
        <dbReference type="ARBA" id="ARBA00022571"/>
    </source>
</evidence>
<dbReference type="PROSITE" id="PS51257">
    <property type="entry name" value="PROKAR_LIPOPROTEIN"/>
    <property type="match status" value="1"/>
</dbReference>
<comment type="pathway">
    <text evidence="3 20">Amino-acid biosynthesis; L-arginine biosynthesis; carbamoyl phosphate from bicarbonate: step 1/1.</text>
</comment>
<dbReference type="HAMAP" id="MF_01210_B">
    <property type="entry name" value="CPSase_L_chain_B"/>
    <property type="match status" value="1"/>
</dbReference>
<dbReference type="InterPro" id="IPR006275">
    <property type="entry name" value="CPSase_lsu"/>
</dbReference>
<dbReference type="GO" id="GO:0004087">
    <property type="term" value="F:carbamoyl-phosphate synthase (ammonia) activity"/>
    <property type="evidence" value="ECO:0007669"/>
    <property type="project" value="UniProtKB-EC"/>
</dbReference>
<dbReference type="InterPro" id="IPR036897">
    <property type="entry name" value="CarbamoylP_synth_lsu_oligo_sf"/>
</dbReference>
<dbReference type="NCBIfam" id="NF009455">
    <property type="entry name" value="PRK12815.1"/>
    <property type="match status" value="1"/>
</dbReference>
<gene>
    <name evidence="20 23" type="primary">carB</name>
    <name evidence="23" type="ORF">HMPREF1316_0110</name>
</gene>
<feature type="binding site" evidence="20">
    <location>
        <position position="215"/>
    </location>
    <ligand>
        <name>ATP</name>
        <dbReference type="ChEBI" id="CHEBI:30616"/>
        <label>1</label>
    </ligand>
</feature>
<dbReference type="Gene3D" id="3.40.50.20">
    <property type="match status" value="2"/>
</dbReference>
<dbReference type="InterPro" id="IPR058047">
    <property type="entry name" value="CPSase_preATP-grasp"/>
</dbReference>
<feature type="binding site" evidence="20">
    <location>
        <position position="301"/>
    </location>
    <ligand>
        <name>Mn(2+)</name>
        <dbReference type="ChEBI" id="CHEBI:29035"/>
        <label>2</label>
    </ligand>
</feature>
<comment type="catalytic activity">
    <reaction evidence="15 20">
        <text>hydrogencarbonate + NH4(+) + 2 ATP = carbamoyl phosphate + 2 ADP + phosphate + 2 H(+)</text>
        <dbReference type="Rhea" id="RHEA:18029"/>
        <dbReference type="ChEBI" id="CHEBI:15378"/>
        <dbReference type="ChEBI" id="CHEBI:17544"/>
        <dbReference type="ChEBI" id="CHEBI:28938"/>
        <dbReference type="ChEBI" id="CHEBI:30616"/>
        <dbReference type="ChEBI" id="CHEBI:43474"/>
        <dbReference type="ChEBI" id="CHEBI:58228"/>
        <dbReference type="ChEBI" id="CHEBI:456216"/>
        <dbReference type="EC" id="6.3.4.16"/>
    </reaction>
</comment>
<evidence type="ECO:0000256" key="8">
    <source>
        <dbReference type="ARBA" id="ARBA00022723"/>
    </source>
</evidence>
<dbReference type="STRING" id="1125712.HMPREF1316_0110"/>
<organism evidence="23 24">
    <name type="scientific">Olsenella profusa F0195</name>
    <dbReference type="NCBI Taxonomy" id="1125712"/>
    <lineage>
        <taxon>Bacteria</taxon>
        <taxon>Bacillati</taxon>
        <taxon>Actinomycetota</taxon>
        <taxon>Coriobacteriia</taxon>
        <taxon>Coriobacteriales</taxon>
        <taxon>Atopobiaceae</taxon>
        <taxon>Olsenella</taxon>
    </lineage>
</organism>
<dbReference type="InterPro" id="IPR011761">
    <property type="entry name" value="ATP-grasp"/>
</dbReference>
<feature type="binding site" evidence="20">
    <location>
        <position position="285"/>
    </location>
    <ligand>
        <name>Mn(2+)</name>
        <dbReference type="ChEBI" id="CHEBI:29035"/>
        <label>1</label>
    </ligand>
</feature>
<feature type="binding site" evidence="20">
    <location>
        <position position="285"/>
    </location>
    <ligand>
        <name>Mg(2+)</name>
        <dbReference type="ChEBI" id="CHEBI:18420"/>
        <label>1</label>
    </ligand>
</feature>
<feature type="binding site" evidence="20">
    <location>
        <position position="129"/>
    </location>
    <ligand>
        <name>ATP</name>
        <dbReference type="ChEBI" id="CHEBI:30616"/>
        <label>1</label>
    </ligand>
</feature>
<feature type="domain" description="ATP-grasp" evidence="21">
    <location>
        <begin position="680"/>
        <end position="871"/>
    </location>
</feature>
<feature type="binding site" evidence="20">
    <location>
        <position position="844"/>
    </location>
    <ligand>
        <name>Mn(2+)</name>
        <dbReference type="ChEBI" id="CHEBI:29035"/>
        <label>4</label>
    </ligand>
</feature>
<evidence type="ECO:0000256" key="11">
    <source>
        <dbReference type="ARBA" id="ARBA00022840"/>
    </source>
</evidence>
<dbReference type="Pfam" id="PF25596">
    <property type="entry name" value="CPSase_L_D1"/>
    <property type="match status" value="2"/>
</dbReference>
<dbReference type="InterPro" id="IPR005480">
    <property type="entry name" value="CPSase_lsu_oligo"/>
</dbReference>
<proteinExistence type="inferred from homology"/>
<evidence type="ECO:0000256" key="17">
    <source>
        <dbReference type="ARBA" id="ARBA00057223"/>
    </source>
</evidence>
<dbReference type="FunFam" id="3.40.50.20:FF:000001">
    <property type="entry name" value="Carbamoyl-phosphate synthase large chain"/>
    <property type="match status" value="1"/>
</dbReference>
<dbReference type="UniPathway" id="UPA00070">
    <property type="reaction ID" value="UER00115"/>
</dbReference>
<keyword evidence="13 20" id="KW-0665">Pyrimidine biosynthesis</keyword>
<dbReference type="CDD" id="cd01424">
    <property type="entry name" value="MGS_CPS_II"/>
    <property type="match status" value="1"/>
</dbReference>
<comment type="domain">
    <text evidence="20">The large subunit is composed of 2 ATP-grasp domains that are involved in binding the 2 ATP molecules needed for carbamoyl phosphate synthesis. The N-terminal ATP-grasp domain (referred to as the carboxyphosphate synthetic component) catalyzes the ATP-dependent phosphorylation of hydrogencarbonate to carboxyphosphate and the subsequent nucleophilic attack by ammonia to form a carbamate intermediate. The C-terminal ATP-grasp domain (referred to as the carbamoyl phosphate synthetic component) then catalyzes the phosphorylation of carbamate with the second ATP to form the end product carbamoyl phosphate. The reactive and unstable enzyme intermediates are sequentially channeled from one active site to the next through the interior of the protein over a distance of at least 96 A.</text>
</comment>
<dbReference type="GO" id="GO:0005524">
    <property type="term" value="F:ATP binding"/>
    <property type="evidence" value="ECO:0007669"/>
    <property type="project" value="UniProtKB-UniRule"/>
</dbReference>
<dbReference type="AlphaFoldDB" id="U2V6C4"/>
<dbReference type="PROSITE" id="PS00867">
    <property type="entry name" value="CPSASE_2"/>
    <property type="match status" value="2"/>
</dbReference>
<evidence type="ECO:0000256" key="14">
    <source>
        <dbReference type="ARBA" id="ARBA00023211"/>
    </source>
</evidence>
<keyword evidence="5 20" id="KW-0055">Arginine biosynthesis</keyword>
<feature type="binding site" evidence="20">
    <location>
        <position position="788"/>
    </location>
    <ligand>
        <name>ATP</name>
        <dbReference type="ChEBI" id="CHEBI:30616"/>
        <label>2</label>
    </ligand>
</feature>
<feature type="region of interest" description="Carboxyphosphate synthetic domain" evidence="20">
    <location>
        <begin position="1"/>
        <end position="402"/>
    </location>
</feature>
<dbReference type="GO" id="GO:0004088">
    <property type="term" value="F:carbamoyl-phosphate synthase (glutamine-hydrolyzing) activity"/>
    <property type="evidence" value="ECO:0007669"/>
    <property type="project" value="UniProtKB-UniRule"/>
</dbReference>
<feature type="domain" description="MGS-like" evidence="22">
    <location>
        <begin position="943"/>
        <end position="1078"/>
    </location>
</feature>
<dbReference type="HAMAP" id="MF_01210_A">
    <property type="entry name" value="CPSase_L_chain_A"/>
    <property type="match status" value="1"/>
</dbReference>
<dbReference type="FunFam" id="3.30.470.20:FF:000007">
    <property type="entry name" value="Carbamoyl-phosphate synthase large chain"/>
    <property type="match status" value="1"/>
</dbReference>
<feature type="binding site" evidence="20">
    <location>
        <position position="299"/>
    </location>
    <ligand>
        <name>Mn(2+)</name>
        <dbReference type="ChEBI" id="CHEBI:29035"/>
        <label>2</label>
    </ligand>
</feature>
<dbReference type="Pfam" id="PF02786">
    <property type="entry name" value="CPSase_L_D2"/>
    <property type="match status" value="2"/>
</dbReference>
<dbReference type="InterPro" id="IPR005479">
    <property type="entry name" value="CPAse_ATP-bd"/>
</dbReference>
<comment type="subunit">
    <text evidence="19 20">Composed of two chains; the small (or glutamine) chain promotes the hydrolysis of glutamine to ammonia, which is used by the large (or ammonia) chain to synthesize carbamoyl phosphate. Tetramer of heterodimers (alpha,beta)4.</text>
</comment>
<dbReference type="PATRIC" id="fig|1125712.3.peg.1240"/>
<feature type="binding site" evidence="20">
    <location>
        <position position="169"/>
    </location>
    <ligand>
        <name>ATP</name>
        <dbReference type="ChEBI" id="CHEBI:30616"/>
        <label>1</label>
    </ligand>
</feature>
<feature type="binding site" evidence="20">
    <location>
        <position position="755"/>
    </location>
    <ligand>
        <name>ATP</name>
        <dbReference type="ChEBI" id="CHEBI:30616"/>
        <label>2</label>
    </ligand>
</feature>
<feature type="binding site" evidence="20">
    <location>
        <position position="208"/>
    </location>
    <ligand>
        <name>ATP</name>
        <dbReference type="ChEBI" id="CHEBI:30616"/>
        <label>1</label>
    </ligand>
</feature>
<feature type="binding site" evidence="20">
    <location>
        <position position="830"/>
    </location>
    <ligand>
        <name>Mg(2+)</name>
        <dbReference type="ChEBI" id="CHEBI:18420"/>
        <label>3</label>
    </ligand>
</feature>
<feature type="binding site" evidence="20">
    <location>
        <position position="842"/>
    </location>
    <ligand>
        <name>Mg(2+)</name>
        <dbReference type="ChEBI" id="CHEBI:18420"/>
        <label>3</label>
    </ligand>
</feature>
<dbReference type="Proteomes" id="UP000016638">
    <property type="component" value="Unassembled WGS sequence"/>
</dbReference>
<feature type="binding site" evidence="20">
    <location>
        <position position="830"/>
    </location>
    <ligand>
        <name>ATP</name>
        <dbReference type="ChEBI" id="CHEBI:30616"/>
        <label>2</label>
    </ligand>
</feature>
<evidence type="ECO:0000256" key="13">
    <source>
        <dbReference type="ARBA" id="ARBA00022975"/>
    </source>
</evidence>
<evidence type="ECO:0000256" key="12">
    <source>
        <dbReference type="ARBA" id="ARBA00022842"/>
    </source>
</evidence>
<evidence type="ECO:0000256" key="18">
    <source>
        <dbReference type="ARBA" id="ARBA00060037"/>
    </source>
</evidence>
<keyword evidence="14" id="KW-0464">Manganese</keyword>
<keyword evidence="10 20" id="KW-0547">Nucleotide-binding</keyword>
<feature type="binding site" evidence="20">
    <location>
        <position position="842"/>
    </location>
    <ligand>
        <name>Mn(2+)</name>
        <dbReference type="ChEBI" id="CHEBI:29035"/>
        <label>4</label>
    </ligand>
</feature>
<dbReference type="SUPFAM" id="SSF52440">
    <property type="entry name" value="PreATP-grasp domain"/>
    <property type="match status" value="2"/>
</dbReference>
<evidence type="ECO:0000256" key="20">
    <source>
        <dbReference type="HAMAP-Rule" id="MF_01210"/>
    </source>
</evidence>
<feature type="binding site" evidence="20">
    <location>
        <position position="176"/>
    </location>
    <ligand>
        <name>ATP</name>
        <dbReference type="ChEBI" id="CHEBI:30616"/>
        <label>1</label>
    </ligand>
</feature>
<dbReference type="SUPFAM" id="SSF52335">
    <property type="entry name" value="Methylglyoxal synthase-like"/>
    <property type="match status" value="1"/>
</dbReference>
<dbReference type="PROSITE" id="PS51855">
    <property type="entry name" value="MGS"/>
    <property type="match status" value="1"/>
</dbReference>
<dbReference type="EMBL" id="AWEZ01000045">
    <property type="protein sequence ID" value="ERL08191.1"/>
    <property type="molecule type" value="Genomic_DNA"/>
</dbReference>
<dbReference type="PANTHER" id="PTHR11405">
    <property type="entry name" value="CARBAMOYLTRANSFERASE FAMILY MEMBER"/>
    <property type="match status" value="1"/>
</dbReference>
<evidence type="ECO:0000313" key="24">
    <source>
        <dbReference type="Proteomes" id="UP000016638"/>
    </source>
</evidence>
<dbReference type="GO" id="GO:0006541">
    <property type="term" value="P:glutamine metabolic process"/>
    <property type="evidence" value="ECO:0007669"/>
    <property type="project" value="TreeGrafter"/>
</dbReference>
<dbReference type="PROSITE" id="PS50975">
    <property type="entry name" value="ATP_GRASP"/>
    <property type="match status" value="2"/>
</dbReference>
<feature type="binding site" evidence="20">
    <location>
        <position position="842"/>
    </location>
    <ligand>
        <name>Mg(2+)</name>
        <dbReference type="ChEBI" id="CHEBI:18420"/>
        <label>4</label>
    </ligand>
</feature>
<evidence type="ECO:0000256" key="4">
    <source>
        <dbReference type="ARBA" id="ARBA00009799"/>
    </source>
</evidence>
<evidence type="ECO:0000256" key="10">
    <source>
        <dbReference type="ARBA" id="ARBA00022741"/>
    </source>
</evidence>
<dbReference type="Pfam" id="PF02142">
    <property type="entry name" value="MGS"/>
    <property type="match status" value="1"/>
</dbReference>
<feature type="binding site" evidence="20">
    <location>
        <position position="241"/>
    </location>
    <ligand>
        <name>ATP</name>
        <dbReference type="ChEBI" id="CHEBI:30616"/>
        <label>1</label>
    </ligand>
</feature>
<evidence type="ECO:0000256" key="1">
    <source>
        <dbReference type="ARBA" id="ARBA00001936"/>
    </source>
</evidence>
<name>U2V6C4_9ACTN</name>
<feature type="binding site" evidence="20">
    <location>
        <position position="242"/>
    </location>
    <ligand>
        <name>ATP</name>
        <dbReference type="ChEBI" id="CHEBI:30616"/>
        <label>1</label>
    </ligand>
</feature>
<dbReference type="EC" id="6.3.4.16" evidence="20"/>
<dbReference type="SMART" id="SM01096">
    <property type="entry name" value="CPSase_L_D3"/>
    <property type="match status" value="1"/>
</dbReference>
<dbReference type="InterPro" id="IPR033937">
    <property type="entry name" value="MGS_CPS_CarB"/>
</dbReference>
<evidence type="ECO:0000256" key="19">
    <source>
        <dbReference type="ARBA" id="ARBA00062056"/>
    </source>
</evidence>
<dbReference type="SMART" id="SM00851">
    <property type="entry name" value="MGS"/>
    <property type="match status" value="1"/>
</dbReference>
<dbReference type="FunFam" id="3.40.50.20:FF:000003">
    <property type="entry name" value="Carbamoyl-phosphate synthase large chain"/>
    <property type="match status" value="1"/>
</dbReference>
<evidence type="ECO:0000256" key="2">
    <source>
        <dbReference type="ARBA" id="ARBA00004812"/>
    </source>
</evidence>
<dbReference type="NCBIfam" id="TIGR01369">
    <property type="entry name" value="CPSaseII_lrg"/>
    <property type="match status" value="1"/>
</dbReference>
<dbReference type="FunFam" id="3.30.1490.20:FF:000001">
    <property type="entry name" value="Carbamoyl-phosphate synthase large chain"/>
    <property type="match status" value="1"/>
</dbReference>
<feature type="binding site" evidence="20">
    <location>
        <position position="299"/>
    </location>
    <ligand>
        <name>Mg(2+)</name>
        <dbReference type="ChEBI" id="CHEBI:18420"/>
        <label>2</label>
    </ligand>
</feature>
<dbReference type="FunFam" id="3.30.470.20:FF:000026">
    <property type="entry name" value="Carbamoyl-phosphate synthase large chain"/>
    <property type="match status" value="1"/>
</dbReference>
<dbReference type="UniPathway" id="UPA00068">
    <property type="reaction ID" value="UER00171"/>
</dbReference>
<comment type="caution">
    <text evidence="23">The sequence shown here is derived from an EMBL/GenBank/DDBJ whole genome shotgun (WGS) entry which is preliminary data.</text>
</comment>
<feature type="region of interest" description="Allosteric domain" evidence="20">
    <location>
        <begin position="943"/>
        <end position="1078"/>
    </location>
</feature>
<feature type="binding site" evidence="20">
    <location>
        <position position="299"/>
    </location>
    <ligand>
        <name>Mn(2+)</name>
        <dbReference type="ChEBI" id="CHEBI:29035"/>
        <label>1</label>
    </ligand>
</feature>
<dbReference type="GO" id="GO:0005737">
    <property type="term" value="C:cytoplasm"/>
    <property type="evidence" value="ECO:0007669"/>
    <property type="project" value="TreeGrafter"/>
</dbReference>
<evidence type="ECO:0000256" key="9">
    <source>
        <dbReference type="ARBA" id="ARBA00022737"/>
    </source>
</evidence>